<dbReference type="RefSeq" id="WP_004470880.1">
    <property type="nucleotide sequence ID" value="NZ_AHMU02000016.1"/>
</dbReference>
<feature type="transmembrane region" description="Helical" evidence="1">
    <location>
        <begin position="389"/>
        <end position="406"/>
    </location>
</feature>
<sequence>MLASIFSSVSVRISILAVMLALFLIPISLVDSLIHERQERAADAAVEMSSKWGGKQTVAGPFLVIPYEVYKEKVRNEDGNEILVGENGEMYFLPETLDLEANLKAEKRKRGIYEAVLYNGNVKFRGNFKRPTVSDFPSNAKNIFWGEARVIVFIKDPKGIGSDVELSFGGKENIFQPGGSSSQHFGSGLHFKTNPLESKSSLVAFQIKIPIQGSDSMNLVPLGKESKIRISSNWKDPSFEGDLLPKERNITENGFQAVWESSYFSRNYPQVISSHETTTLNAIGDSGYGVRLIVPVDHYLKLERSVKYATLFIAASFVLFFLLEIFGGKILHPLQYLMIGFAMVIFYVLNLSLSEHIGFAFSYTVASASVSGLIAYYATSVLQSKKRGLIAGGYYFGLYSFLYVILSSEDYALLLGSIAIFVFLALLMYLTRKINWYSFGSPKGEIQSS</sequence>
<feature type="transmembrane region" description="Helical" evidence="1">
    <location>
        <begin position="412"/>
        <end position="430"/>
    </location>
</feature>
<dbReference type="Proteomes" id="UP000012106">
    <property type="component" value="Unassembled WGS sequence"/>
</dbReference>
<keyword evidence="1" id="KW-0812">Transmembrane</keyword>
<keyword evidence="1" id="KW-0472">Membrane</keyword>
<dbReference type="GO" id="GO:0005886">
    <property type="term" value="C:plasma membrane"/>
    <property type="evidence" value="ECO:0007669"/>
    <property type="project" value="TreeGrafter"/>
</dbReference>
<dbReference type="PIRSF" id="PIRSF004548">
    <property type="entry name" value="CreD"/>
    <property type="match status" value="1"/>
</dbReference>
<dbReference type="InterPro" id="IPR010364">
    <property type="entry name" value="Uncharacterised_IM_CreD"/>
</dbReference>
<dbReference type="EMBL" id="AHMU02000016">
    <property type="protein sequence ID" value="EMN23107.1"/>
    <property type="molecule type" value="Genomic_DNA"/>
</dbReference>
<feature type="transmembrane region" description="Helical" evidence="1">
    <location>
        <begin position="308"/>
        <end position="327"/>
    </location>
</feature>
<feature type="transmembrane region" description="Helical" evidence="1">
    <location>
        <begin position="359"/>
        <end position="377"/>
    </location>
</feature>
<accession>M6K5W4</accession>
<dbReference type="PANTHER" id="PTHR30092">
    <property type="entry name" value="INNER MEMBRANE PROTEIN CRED"/>
    <property type="match status" value="1"/>
</dbReference>
<keyword evidence="1" id="KW-1133">Transmembrane helix</keyword>
<dbReference type="PANTHER" id="PTHR30092:SF0">
    <property type="entry name" value="INNER MEMBRANE PROTEIN CRED"/>
    <property type="match status" value="1"/>
</dbReference>
<organism evidence="2 3">
    <name type="scientific">Leptospira santarosai serovar Arenal str. MAVJ 401</name>
    <dbReference type="NCBI Taxonomy" id="1049976"/>
    <lineage>
        <taxon>Bacteria</taxon>
        <taxon>Pseudomonadati</taxon>
        <taxon>Spirochaetota</taxon>
        <taxon>Spirochaetia</taxon>
        <taxon>Leptospirales</taxon>
        <taxon>Leptospiraceae</taxon>
        <taxon>Leptospira</taxon>
    </lineage>
</organism>
<proteinExistence type="predicted"/>
<feature type="transmembrane region" description="Helical" evidence="1">
    <location>
        <begin position="334"/>
        <end position="353"/>
    </location>
</feature>
<name>M6K5W4_9LEPT</name>
<protein>
    <submittedName>
        <fullName evidence="2">Inner membrane protein CreD</fullName>
    </submittedName>
</protein>
<dbReference type="Pfam" id="PF06123">
    <property type="entry name" value="CreD"/>
    <property type="match status" value="1"/>
</dbReference>
<evidence type="ECO:0000313" key="2">
    <source>
        <dbReference type="EMBL" id="EMN23107.1"/>
    </source>
</evidence>
<evidence type="ECO:0000313" key="3">
    <source>
        <dbReference type="Proteomes" id="UP000012106"/>
    </source>
</evidence>
<dbReference type="NCBIfam" id="NF008712">
    <property type="entry name" value="PRK11715.1-1"/>
    <property type="match status" value="1"/>
</dbReference>
<gene>
    <name evidence="2" type="ORF">LEP1GSC063_1105</name>
</gene>
<dbReference type="AlphaFoldDB" id="M6K5W4"/>
<comment type="caution">
    <text evidence="2">The sequence shown here is derived from an EMBL/GenBank/DDBJ whole genome shotgun (WGS) entry which is preliminary data.</text>
</comment>
<evidence type="ECO:0000256" key="1">
    <source>
        <dbReference type="SAM" id="Phobius"/>
    </source>
</evidence>
<reference evidence="2 3" key="1">
    <citation type="submission" date="2013-01" db="EMBL/GenBank/DDBJ databases">
        <authorList>
            <person name="Harkins D.M."/>
            <person name="Durkin A.S."/>
            <person name="Brinkac L.M."/>
            <person name="Haft D.H."/>
            <person name="Selengut J.D."/>
            <person name="Sanka R."/>
            <person name="DePew J."/>
            <person name="Purushe J."/>
            <person name="Hartskeerl R.A."/>
            <person name="Ahmed A."/>
            <person name="van der Linden H."/>
            <person name="Goris M.G.A."/>
            <person name="Vinetz J.M."/>
            <person name="Sutton G.G."/>
            <person name="Nierman W.C."/>
            <person name="Fouts D.E."/>
        </authorList>
    </citation>
    <scope>NUCLEOTIDE SEQUENCE [LARGE SCALE GENOMIC DNA]</scope>
    <source>
        <strain evidence="2 3">MAVJ 401</strain>
    </source>
</reference>